<dbReference type="PROSITE" id="PS50928">
    <property type="entry name" value="ABC_TM1"/>
    <property type="match status" value="1"/>
</dbReference>
<evidence type="ECO:0000313" key="11">
    <source>
        <dbReference type="Proteomes" id="UP001160499"/>
    </source>
</evidence>
<evidence type="ECO:0000256" key="2">
    <source>
        <dbReference type="ARBA" id="ARBA00022448"/>
    </source>
</evidence>
<dbReference type="PANTHER" id="PTHR43005:SF1">
    <property type="entry name" value="SPERMIDINE_PUTRESCINE TRANSPORT SYSTEM PERMEASE PROTEIN"/>
    <property type="match status" value="1"/>
</dbReference>
<protein>
    <submittedName>
        <fullName evidence="10">Multiple sugar transport system permease protein</fullName>
    </submittedName>
</protein>
<feature type="transmembrane region" description="Helical" evidence="7">
    <location>
        <begin position="243"/>
        <end position="265"/>
    </location>
</feature>
<evidence type="ECO:0000256" key="4">
    <source>
        <dbReference type="ARBA" id="ARBA00022692"/>
    </source>
</evidence>
<feature type="transmembrane region" description="Helical" evidence="7">
    <location>
        <begin position="38"/>
        <end position="64"/>
    </location>
</feature>
<evidence type="ECO:0000256" key="5">
    <source>
        <dbReference type="ARBA" id="ARBA00022989"/>
    </source>
</evidence>
<evidence type="ECO:0000256" key="1">
    <source>
        <dbReference type="ARBA" id="ARBA00004651"/>
    </source>
</evidence>
<feature type="transmembrane region" description="Helical" evidence="7">
    <location>
        <begin position="131"/>
        <end position="156"/>
    </location>
</feature>
<keyword evidence="10" id="KW-0762">Sugar transport</keyword>
<evidence type="ECO:0000256" key="3">
    <source>
        <dbReference type="ARBA" id="ARBA00022475"/>
    </source>
</evidence>
<feature type="transmembrane region" description="Helical" evidence="7">
    <location>
        <begin position="95"/>
        <end position="119"/>
    </location>
</feature>
<dbReference type="InterPro" id="IPR035906">
    <property type="entry name" value="MetI-like_sf"/>
</dbReference>
<keyword evidence="11" id="KW-1185">Reference proteome</keyword>
<keyword evidence="4 7" id="KW-0812">Transmembrane</keyword>
<feature type="region of interest" description="Disordered" evidence="8">
    <location>
        <begin position="1"/>
        <end position="32"/>
    </location>
</feature>
<dbReference type="RefSeq" id="WP_280880612.1">
    <property type="nucleotide sequence ID" value="NZ_JARXVH010000014.1"/>
</dbReference>
<evidence type="ECO:0000259" key="9">
    <source>
        <dbReference type="PROSITE" id="PS50928"/>
    </source>
</evidence>
<evidence type="ECO:0000256" key="6">
    <source>
        <dbReference type="ARBA" id="ARBA00023136"/>
    </source>
</evidence>
<dbReference type="CDD" id="cd06261">
    <property type="entry name" value="TM_PBP2"/>
    <property type="match status" value="1"/>
</dbReference>
<keyword evidence="2 7" id="KW-0813">Transport</keyword>
<feature type="domain" description="ABC transmembrane type-1" evidence="9">
    <location>
        <begin position="97"/>
        <end position="307"/>
    </location>
</feature>
<accession>A0ABT6LVD2</accession>
<comment type="subcellular location">
    <subcellularLocation>
        <location evidence="1 7">Cell membrane</location>
        <topology evidence="1 7">Multi-pass membrane protein</topology>
    </subcellularLocation>
</comment>
<keyword evidence="5 7" id="KW-1133">Transmembrane helix</keyword>
<dbReference type="Gene3D" id="1.10.3720.10">
    <property type="entry name" value="MetI-like"/>
    <property type="match status" value="1"/>
</dbReference>
<dbReference type="Proteomes" id="UP001160499">
    <property type="component" value="Unassembled WGS sequence"/>
</dbReference>
<name>A0ABT6LVD2_9ACTN</name>
<dbReference type="InterPro" id="IPR000515">
    <property type="entry name" value="MetI-like"/>
</dbReference>
<comment type="similarity">
    <text evidence="7">Belongs to the binding-protein-dependent transport system permease family.</text>
</comment>
<keyword evidence="6 7" id="KW-0472">Membrane</keyword>
<evidence type="ECO:0000256" key="7">
    <source>
        <dbReference type="RuleBase" id="RU363032"/>
    </source>
</evidence>
<gene>
    <name evidence="10" type="ORF">M2283_007159</name>
</gene>
<evidence type="ECO:0000313" key="10">
    <source>
        <dbReference type="EMBL" id="MDH6219820.1"/>
    </source>
</evidence>
<feature type="transmembrane region" description="Helical" evidence="7">
    <location>
        <begin position="176"/>
        <end position="201"/>
    </location>
</feature>
<dbReference type="Pfam" id="PF00528">
    <property type="entry name" value="BPD_transp_1"/>
    <property type="match status" value="1"/>
</dbReference>
<organism evidence="10 11">
    <name type="scientific">Streptomyces pseudovenezuelae</name>
    <dbReference type="NCBI Taxonomy" id="67350"/>
    <lineage>
        <taxon>Bacteria</taxon>
        <taxon>Bacillati</taxon>
        <taxon>Actinomycetota</taxon>
        <taxon>Actinomycetes</taxon>
        <taxon>Kitasatosporales</taxon>
        <taxon>Streptomycetaceae</taxon>
        <taxon>Streptomyces</taxon>
        <taxon>Streptomyces aurantiacus group</taxon>
    </lineage>
</organism>
<dbReference type="PANTHER" id="PTHR43005">
    <property type="entry name" value="BLR7065 PROTEIN"/>
    <property type="match status" value="1"/>
</dbReference>
<dbReference type="SUPFAM" id="SSF161098">
    <property type="entry name" value="MetI-like"/>
    <property type="match status" value="1"/>
</dbReference>
<reference evidence="10 11" key="1">
    <citation type="submission" date="2023-04" db="EMBL/GenBank/DDBJ databases">
        <title>Forest soil microbial communities from Buena Vista Peninsula, Colon Province, Panama.</title>
        <authorList>
            <person name="Bouskill N."/>
        </authorList>
    </citation>
    <scope>NUCLEOTIDE SEQUENCE [LARGE SCALE GENOMIC DNA]</scope>
    <source>
        <strain evidence="10 11">GGS1</strain>
    </source>
</reference>
<dbReference type="EMBL" id="JARXVH010000014">
    <property type="protein sequence ID" value="MDH6219820.1"/>
    <property type="molecule type" value="Genomic_DNA"/>
</dbReference>
<evidence type="ECO:0000256" key="8">
    <source>
        <dbReference type="SAM" id="MobiDB-lite"/>
    </source>
</evidence>
<keyword evidence="3" id="KW-1003">Cell membrane</keyword>
<comment type="caution">
    <text evidence="10">The sequence shown here is derived from an EMBL/GenBank/DDBJ whole genome shotgun (WGS) entry which is preliminary data.</text>
</comment>
<proteinExistence type="inferred from homology"/>
<sequence length="315" mass="34580">MTTAPQQAGPDLTKVGPGPAPHHPVPPRRPRTRSLTRLLPLSPAVILLLLFLAGPIGYCAYIAFTDLQLTGQAHSSFVGFANFRAAFKDEEFLNAVWLTLVFTVLSSLIGQNTLGLALASLMQRASKPVRTLVGGIVITAWVLPEVVAGFLLYAFFRREGTLNAILDWLHLPSQNWLFTLPILAVSFANVWRGTAFSMLVYTAALNEIPKEITEAAEVDGAGGWRRMWHITLPMIRRSIGTNLMLNTLQTLSVFGLIWVMTRGGPGDKSQTLPLFMYEQAFQNSMIGYGTAVALLLLVVGALFSLVYVRLLRTEV</sequence>
<feature type="transmembrane region" description="Helical" evidence="7">
    <location>
        <begin position="285"/>
        <end position="308"/>
    </location>
</feature>